<dbReference type="SUPFAM" id="SSF55658">
    <property type="entry name" value="L9 N-domain-like"/>
    <property type="match status" value="1"/>
</dbReference>
<organism evidence="5 6">
    <name type="scientific">Pichia inconspicua</name>
    <dbReference type="NCBI Taxonomy" id="52247"/>
    <lineage>
        <taxon>Eukaryota</taxon>
        <taxon>Fungi</taxon>
        <taxon>Dikarya</taxon>
        <taxon>Ascomycota</taxon>
        <taxon>Saccharomycotina</taxon>
        <taxon>Pichiomycetes</taxon>
        <taxon>Pichiales</taxon>
        <taxon>Pichiaceae</taxon>
        <taxon>Pichia</taxon>
    </lineage>
</organism>
<dbReference type="EMBL" id="SELW01000220">
    <property type="protein sequence ID" value="TID29940.1"/>
    <property type="molecule type" value="Genomic_DNA"/>
</dbReference>
<dbReference type="GO" id="GO:0006412">
    <property type="term" value="P:translation"/>
    <property type="evidence" value="ECO:0007669"/>
    <property type="project" value="InterPro"/>
</dbReference>
<dbReference type="InterPro" id="IPR036935">
    <property type="entry name" value="Ribosomal_bL9_N_sf"/>
</dbReference>
<dbReference type="Pfam" id="PF01281">
    <property type="entry name" value="Ribosomal_L9_N"/>
    <property type="match status" value="1"/>
</dbReference>
<gene>
    <name evidence="5" type="ORF">CANINC_001451</name>
</gene>
<keyword evidence="6" id="KW-1185">Reference proteome</keyword>
<sequence length="248" mass="27314">MFTRSTSFVLAASKAELKKSGVRYTAQSKKNRIEVQLLKDFPGIGVKGQIVAVKPSAMTSKLYPHNGAIYMNYKGAEPAIPVVTKAAAAAAAATLKAAQQQENKSKKEKKVKLNPILKSEIENSKKTDDLLTLDDLLSIDLNIISKENEDLIFAKLPKKLIILKNAKNSVLNTPIESDFVANQIKITLSKYIKESDLTMKFFSSEKTSITIKNEAGETIESIGNLGSFYAEVKYNDREHMTSVIVNAK</sequence>
<evidence type="ECO:0000256" key="2">
    <source>
        <dbReference type="ARBA" id="ARBA00022980"/>
    </source>
</evidence>
<dbReference type="InterPro" id="IPR020070">
    <property type="entry name" value="Ribosomal_bL9_N"/>
</dbReference>
<keyword evidence="2" id="KW-0689">Ribosomal protein</keyword>
<evidence type="ECO:0000256" key="3">
    <source>
        <dbReference type="ARBA" id="ARBA00023274"/>
    </source>
</evidence>
<dbReference type="PANTHER" id="PTHR21368">
    <property type="entry name" value="50S RIBOSOMAL PROTEIN L9"/>
    <property type="match status" value="1"/>
</dbReference>
<dbReference type="GO" id="GO:0003735">
    <property type="term" value="F:structural constituent of ribosome"/>
    <property type="evidence" value="ECO:0007669"/>
    <property type="project" value="InterPro"/>
</dbReference>
<dbReference type="GO" id="GO:1990904">
    <property type="term" value="C:ribonucleoprotein complex"/>
    <property type="evidence" value="ECO:0007669"/>
    <property type="project" value="UniProtKB-KW"/>
</dbReference>
<proteinExistence type="inferred from homology"/>
<evidence type="ECO:0000259" key="4">
    <source>
        <dbReference type="Pfam" id="PF01281"/>
    </source>
</evidence>
<dbReference type="STRING" id="52247.A0A4V4NFY8"/>
<evidence type="ECO:0000313" key="5">
    <source>
        <dbReference type="EMBL" id="TID29940.1"/>
    </source>
</evidence>
<comment type="similarity">
    <text evidence="1">Belongs to the bacterial ribosomal protein bL9 family.</text>
</comment>
<dbReference type="OrthoDB" id="5555409at2759"/>
<dbReference type="InterPro" id="IPR000244">
    <property type="entry name" value="Ribosomal_bL9"/>
</dbReference>
<dbReference type="InterPro" id="IPR009027">
    <property type="entry name" value="Ribosomal_bL9/RNase_H1_N"/>
</dbReference>
<dbReference type="AlphaFoldDB" id="A0A4V4NFY8"/>
<dbReference type="GO" id="GO:0005840">
    <property type="term" value="C:ribosome"/>
    <property type="evidence" value="ECO:0007669"/>
    <property type="project" value="UniProtKB-KW"/>
</dbReference>
<accession>A0A4V4NFY8</accession>
<feature type="domain" description="Ribosomal protein L9" evidence="4">
    <location>
        <begin position="33"/>
        <end position="72"/>
    </location>
</feature>
<name>A0A4V4NFY8_9ASCO</name>
<protein>
    <recommendedName>
        <fullName evidence="4">Ribosomal protein L9 domain-containing protein</fullName>
    </recommendedName>
</protein>
<keyword evidence="3" id="KW-0687">Ribonucleoprotein</keyword>
<dbReference type="Proteomes" id="UP000307173">
    <property type="component" value="Unassembled WGS sequence"/>
</dbReference>
<evidence type="ECO:0000313" key="6">
    <source>
        <dbReference type="Proteomes" id="UP000307173"/>
    </source>
</evidence>
<comment type="caution">
    <text evidence="5">The sequence shown here is derived from an EMBL/GenBank/DDBJ whole genome shotgun (WGS) entry which is preliminary data.</text>
</comment>
<dbReference type="Gene3D" id="3.40.5.10">
    <property type="entry name" value="Ribosomal protein L9, N-terminal domain"/>
    <property type="match status" value="1"/>
</dbReference>
<reference evidence="5 6" key="1">
    <citation type="journal article" date="2019" name="Front. Genet.">
        <title>Whole-Genome Sequencing of the Opportunistic Yeast Pathogen Candida inconspicua Uncovers Its Hybrid Origin.</title>
        <authorList>
            <person name="Mixao V."/>
            <person name="Hansen A.P."/>
            <person name="Saus E."/>
            <person name="Boekhout T."/>
            <person name="Lass-Florl C."/>
            <person name="Gabaldon T."/>
        </authorList>
    </citation>
    <scope>NUCLEOTIDE SEQUENCE [LARGE SCALE GENOMIC DNA]</scope>
    <source>
        <strain evidence="5 6">CBS 180</strain>
    </source>
</reference>
<evidence type="ECO:0000256" key="1">
    <source>
        <dbReference type="ARBA" id="ARBA00010605"/>
    </source>
</evidence>